<dbReference type="AlphaFoldDB" id="A0A6A6PHG8"/>
<evidence type="ECO:0000313" key="2">
    <source>
        <dbReference type="EMBL" id="KAF2479043.1"/>
    </source>
</evidence>
<dbReference type="RefSeq" id="XP_033585613.1">
    <property type="nucleotide sequence ID" value="XM_033737745.1"/>
</dbReference>
<keyword evidence="1" id="KW-1133">Transmembrane helix</keyword>
<dbReference type="OrthoDB" id="1523883at2759"/>
<dbReference type="EMBL" id="MU001642">
    <property type="protein sequence ID" value="KAF2479043.1"/>
    <property type="molecule type" value="Genomic_DNA"/>
</dbReference>
<keyword evidence="3" id="KW-1185">Reference proteome</keyword>
<evidence type="ECO:0008006" key="4">
    <source>
        <dbReference type="Google" id="ProtNLM"/>
    </source>
</evidence>
<evidence type="ECO:0000313" key="3">
    <source>
        <dbReference type="Proteomes" id="UP000799767"/>
    </source>
</evidence>
<feature type="transmembrane region" description="Helical" evidence="1">
    <location>
        <begin position="59"/>
        <end position="80"/>
    </location>
</feature>
<keyword evidence="1" id="KW-0472">Membrane</keyword>
<feature type="transmembrane region" description="Helical" evidence="1">
    <location>
        <begin position="95"/>
        <end position="115"/>
    </location>
</feature>
<name>A0A6A6PHG8_9PEZI</name>
<reference evidence="2" key="1">
    <citation type="journal article" date="2020" name="Stud. Mycol.">
        <title>101 Dothideomycetes genomes: a test case for predicting lifestyles and emergence of pathogens.</title>
        <authorList>
            <person name="Haridas S."/>
            <person name="Albert R."/>
            <person name="Binder M."/>
            <person name="Bloem J."/>
            <person name="Labutti K."/>
            <person name="Salamov A."/>
            <person name="Andreopoulos B."/>
            <person name="Baker S."/>
            <person name="Barry K."/>
            <person name="Bills G."/>
            <person name="Bluhm B."/>
            <person name="Cannon C."/>
            <person name="Castanera R."/>
            <person name="Culley D."/>
            <person name="Daum C."/>
            <person name="Ezra D."/>
            <person name="Gonzalez J."/>
            <person name="Henrissat B."/>
            <person name="Kuo A."/>
            <person name="Liang C."/>
            <person name="Lipzen A."/>
            <person name="Lutzoni F."/>
            <person name="Magnuson J."/>
            <person name="Mondo S."/>
            <person name="Nolan M."/>
            <person name="Ohm R."/>
            <person name="Pangilinan J."/>
            <person name="Park H.-J."/>
            <person name="Ramirez L."/>
            <person name="Alfaro M."/>
            <person name="Sun H."/>
            <person name="Tritt A."/>
            <person name="Yoshinaga Y."/>
            <person name="Zwiers L.-H."/>
            <person name="Turgeon B."/>
            <person name="Goodwin S."/>
            <person name="Spatafora J."/>
            <person name="Crous P."/>
            <person name="Grigoriev I."/>
        </authorList>
    </citation>
    <scope>NUCLEOTIDE SEQUENCE</scope>
    <source>
        <strain evidence="2">CBS 113389</strain>
    </source>
</reference>
<sequence length="178" mass="19660">MAPLAPQASHFGLILPLCTSSATVGLALYQYPQFTAFLGEDKLAGKTLSRYWTPIFKQGYIVISALGIGSTISGLLSARFLRTHATLETTDVAKWYTYGAILAAAHFAFVPLVGAPIRRMIERGNETSPLSEETVDRENREEMKTWFMWHTIRTLGIDLPALWCFAEGAALSFWVANA</sequence>
<evidence type="ECO:0000256" key="1">
    <source>
        <dbReference type="SAM" id="Phobius"/>
    </source>
</evidence>
<gene>
    <name evidence="2" type="ORF">BDY17DRAFT_327844</name>
</gene>
<protein>
    <recommendedName>
        <fullName evidence="4">DUF1772-domain-containing protein</fullName>
    </recommendedName>
</protein>
<organism evidence="2 3">
    <name type="scientific">Neohortaea acidophila</name>
    <dbReference type="NCBI Taxonomy" id="245834"/>
    <lineage>
        <taxon>Eukaryota</taxon>
        <taxon>Fungi</taxon>
        <taxon>Dikarya</taxon>
        <taxon>Ascomycota</taxon>
        <taxon>Pezizomycotina</taxon>
        <taxon>Dothideomycetes</taxon>
        <taxon>Dothideomycetidae</taxon>
        <taxon>Mycosphaerellales</taxon>
        <taxon>Teratosphaeriaceae</taxon>
        <taxon>Neohortaea</taxon>
    </lineage>
</organism>
<keyword evidence="1" id="KW-0812">Transmembrane</keyword>
<dbReference type="GeneID" id="54478747"/>
<accession>A0A6A6PHG8</accession>
<dbReference type="Proteomes" id="UP000799767">
    <property type="component" value="Unassembled WGS sequence"/>
</dbReference>
<proteinExistence type="predicted"/>